<dbReference type="Gene3D" id="3.30.420.10">
    <property type="entry name" value="Ribonuclease H-like superfamily/Ribonuclease H"/>
    <property type="match status" value="1"/>
</dbReference>
<proteinExistence type="predicted"/>
<sequence>MQRALCSLTTFKKGHTINGEYFANLLKQLQKAIKSKRHGKLTKGVLFHQDNAPPHKSMVAMAAVRNCSFELVDHPPYSPNLAPSDYFLFPSMKKHLAGKQYQTDDEVISAVEDFFEGQDERLYTTGIQALQQRWKKRVDRRGDYVEK</sequence>
<evidence type="ECO:0000313" key="2">
    <source>
        <dbReference type="Ensembl" id="ENSACIP00000009985.1"/>
    </source>
</evidence>
<dbReference type="PANTHER" id="PTHR46060">
    <property type="entry name" value="MARINER MOS1 TRANSPOSASE-LIKE PROTEIN"/>
    <property type="match status" value="1"/>
</dbReference>
<feature type="domain" description="Tc1-like transposase DDE" evidence="1">
    <location>
        <begin position="12"/>
        <end position="107"/>
    </location>
</feature>
<protein>
    <recommendedName>
        <fullName evidence="1">Tc1-like transposase DDE domain-containing protein</fullName>
    </recommendedName>
</protein>
<dbReference type="InterPro" id="IPR052709">
    <property type="entry name" value="Transposase-MT_Hybrid"/>
</dbReference>
<name>A0A3Q0RMV0_AMPCI</name>
<dbReference type="InterPro" id="IPR038717">
    <property type="entry name" value="Tc1-like_DDE_dom"/>
</dbReference>
<dbReference type="GO" id="GO:0003676">
    <property type="term" value="F:nucleic acid binding"/>
    <property type="evidence" value="ECO:0007669"/>
    <property type="project" value="InterPro"/>
</dbReference>
<dbReference type="GeneTree" id="ENSGT00940000177279"/>
<dbReference type="Proteomes" id="UP000261340">
    <property type="component" value="Unplaced"/>
</dbReference>
<evidence type="ECO:0000259" key="1">
    <source>
        <dbReference type="Pfam" id="PF13358"/>
    </source>
</evidence>
<dbReference type="STRING" id="61819.ENSACIP00000009985"/>
<dbReference type="InterPro" id="IPR036397">
    <property type="entry name" value="RNaseH_sf"/>
</dbReference>
<evidence type="ECO:0000313" key="3">
    <source>
        <dbReference type="Proteomes" id="UP000261340"/>
    </source>
</evidence>
<dbReference type="AlphaFoldDB" id="A0A3Q0RMV0"/>
<dbReference type="OMA" id="QLCRIEL"/>
<reference evidence="2" key="2">
    <citation type="submission" date="2025-09" db="UniProtKB">
        <authorList>
            <consortium name="Ensembl"/>
        </authorList>
    </citation>
    <scope>IDENTIFICATION</scope>
</reference>
<organism evidence="2 3">
    <name type="scientific">Amphilophus citrinellus</name>
    <name type="common">Midas cichlid</name>
    <name type="synonym">Cichlasoma citrinellum</name>
    <dbReference type="NCBI Taxonomy" id="61819"/>
    <lineage>
        <taxon>Eukaryota</taxon>
        <taxon>Metazoa</taxon>
        <taxon>Chordata</taxon>
        <taxon>Craniata</taxon>
        <taxon>Vertebrata</taxon>
        <taxon>Euteleostomi</taxon>
        <taxon>Actinopterygii</taxon>
        <taxon>Neopterygii</taxon>
        <taxon>Teleostei</taxon>
        <taxon>Neoteleostei</taxon>
        <taxon>Acanthomorphata</taxon>
        <taxon>Ovalentaria</taxon>
        <taxon>Cichlomorphae</taxon>
        <taxon>Cichliformes</taxon>
        <taxon>Cichlidae</taxon>
        <taxon>New World cichlids</taxon>
        <taxon>Cichlasomatinae</taxon>
        <taxon>Heroini</taxon>
        <taxon>Amphilophus</taxon>
    </lineage>
</organism>
<dbReference type="Pfam" id="PF13358">
    <property type="entry name" value="DDE_3"/>
    <property type="match status" value="1"/>
</dbReference>
<accession>A0A3Q0RMV0</accession>
<keyword evidence="3" id="KW-1185">Reference proteome</keyword>
<dbReference type="PANTHER" id="PTHR46060:SF1">
    <property type="entry name" value="MARINER MOS1 TRANSPOSASE-LIKE PROTEIN"/>
    <property type="match status" value="1"/>
</dbReference>
<dbReference type="Ensembl" id="ENSACIT00000010280.1">
    <property type="protein sequence ID" value="ENSACIP00000009985.1"/>
    <property type="gene ID" value="ENSACIG00000007840.1"/>
</dbReference>
<reference evidence="2" key="1">
    <citation type="submission" date="2025-08" db="UniProtKB">
        <authorList>
            <consortium name="Ensembl"/>
        </authorList>
    </citation>
    <scope>IDENTIFICATION</scope>
</reference>